<feature type="signal peptide" evidence="1">
    <location>
        <begin position="1"/>
        <end position="40"/>
    </location>
</feature>
<dbReference type="PROSITE" id="PS51257">
    <property type="entry name" value="PROKAR_LIPOPROTEIN"/>
    <property type="match status" value="1"/>
</dbReference>
<evidence type="ECO:0000313" key="2">
    <source>
        <dbReference type="EMBL" id="MDQ4215073.1"/>
    </source>
</evidence>
<keyword evidence="3" id="KW-1185">Reference proteome</keyword>
<accession>A0ABU0XKF4</accession>
<evidence type="ECO:0000313" key="3">
    <source>
        <dbReference type="Proteomes" id="UP001230289"/>
    </source>
</evidence>
<sequence>MNTTIARMRTVTTATLAGFVLVAALALTGCSTSAASAAHADTGAGAAAPMHMANGSSIDKQIELYTTMSNLWAQHMEWTYATVVAFAQGSPGLTATLDRLLQNQTDIGNAVGSFYGTAAGDQLTALLKTHIEDAVPVLTAAKAGDTAALNTAVAAWYANAKQIGDFLAAANPHWGKADMEDMMQTHITQTLAYASDLLHGDYAKAIVDYGTAETHMQQMATMLSAGLIKQFPKKFD</sequence>
<evidence type="ECO:0008006" key="4">
    <source>
        <dbReference type="Google" id="ProtNLM"/>
    </source>
</evidence>
<dbReference type="EMBL" id="JAVFCB010000008">
    <property type="protein sequence ID" value="MDQ4215073.1"/>
    <property type="molecule type" value="Genomic_DNA"/>
</dbReference>
<organism evidence="2 3">
    <name type="scientific">Microbacterium capsulatum</name>
    <dbReference type="NCBI Taxonomy" id="3041921"/>
    <lineage>
        <taxon>Bacteria</taxon>
        <taxon>Bacillati</taxon>
        <taxon>Actinomycetota</taxon>
        <taxon>Actinomycetes</taxon>
        <taxon>Micrococcales</taxon>
        <taxon>Microbacteriaceae</taxon>
        <taxon>Microbacterium</taxon>
    </lineage>
</organism>
<gene>
    <name evidence="2" type="ORF">RBR11_14210</name>
</gene>
<comment type="caution">
    <text evidence="2">The sequence shown here is derived from an EMBL/GenBank/DDBJ whole genome shotgun (WGS) entry which is preliminary data.</text>
</comment>
<evidence type="ECO:0000256" key="1">
    <source>
        <dbReference type="SAM" id="SignalP"/>
    </source>
</evidence>
<feature type="chain" id="PRO_5045409846" description="Lipoprotein" evidence="1">
    <location>
        <begin position="41"/>
        <end position="236"/>
    </location>
</feature>
<dbReference type="Proteomes" id="UP001230289">
    <property type="component" value="Unassembled WGS sequence"/>
</dbReference>
<name>A0ABU0XKF4_9MICO</name>
<reference evidence="2 3" key="1">
    <citation type="submission" date="2023-08" db="EMBL/GenBank/DDBJ databases">
        <title>Microbacterium sp. nov., isolated from a waste landfill.</title>
        <authorList>
            <person name="Wen W."/>
        </authorList>
    </citation>
    <scope>NUCLEOTIDE SEQUENCE [LARGE SCALE GENOMIC DNA]</scope>
    <source>
        <strain evidence="2 3">ASV81</strain>
    </source>
</reference>
<keyword evidence="1" id="KW-0732">Signal</keyword>
<dbReference type="RefSeq" id="WP_308490024.1">
    <property type="nucleotide sequence ID" value="NZ_JAVFCB010000008.1"/>
</dbReference>
<protein>
    <recommendedName>
        <fullName evidence="4">Lipoprotein</fullName>
    </recommendedName>
</protein>
<proteinExistence type="predicted"/>